<dbReference type="InterPro" id="IPR011639">
    <property type="entry name" value="MethylTrfase_TaqI-like_dom"/>
</dbReference>
<keyword evidence="2 8" id="KW-0489">Methyltransferase</keyword>
<organism evidence="8 9">
    <name type="scientific">Alienimonas californiensis</name>
    <dbReference type="NCBI Taxonomy" id="2527989"/>
    <lineage>
        <taxon>Bacteria</taxon>
        <taxon>Pseudomonadati</taxon>
        <taxon>Planctomycetota</taxon>
        <taxon>Planctomycetia</taxon>
        <taxon>Planctomycetales</taxon>
        <taxon>Planctomycetaceae</taxon>
        <taxon>Alienimonas</taxon>
    </lineage>
</organism>
<comment type="catalytic activity">
    <reaction evidence="5">
        <text>a 2'-deoxyadenosine in DNA + S-adenosyl-L-methionine = an N(6)-methyl-2'-deoxyadenosine in DNA + S-adenosyl-L-homocysteine + H(+)</text>
        <dbReference type="Rhea" id="RHEA:15197"/>
        <dbReference type="Rhea" id="RHEA-COMP:12418"/>
        <dbReference type="Rhea" id="RHEA-COMP:12419"/>
        <dbReference type="ChEBI" id="CHEBI:15378"/>
        <dbReference type="ChEBI" id="CHEBI:57856"/>
        <dbReference type="ChEBI" id="CHEBI:59789"/>
        <dbReference type="ChEBI" id="CHEBI:90615"/>
        <dbReference type="ChEBI" id="CHEBI:90616"/>
        <dbReference type="EC" id="2.1.1.72"/>
    </reaction>
</comment>
<dbReference type="PANTHER" id="PTHR33841">
    <property type="entry name" value="DNA METHYLTRANSFERASE YEEA-RELATED"/>
    <property type="match status" value="1"/>
</dbReference>
<keyword evidence="9" id="KW-1185">Reference proteome</keyword>
<evidence type="ECO:0000256" key="6">
    <source>
        <dbReference type="SAM" id="MobiDB-lite"/>
    </source>
</evidence>
<evidence type="ECO:0000313" key="8">
    <source>
        <dbReference type="EMBL" id="QDT14613.1"/>
    </source>
</evidence>
<proteinExistence type="predicted"/>
<dbReference type="REBASE" id="356046">
    <property type="entry name" value="PbaCA12ORF6890P"/>
</dbReference>
<dbReference type="InterPro" id="IPR050953">
    <property type="entry name" value="N4_N6_ade-DNA_methylase"/>
</dbReference>
<evidence type="ECO:0000256" key="2">
    <source>
        <dbReference type="ARBA" id="ARBA00022603"/>
    </source>
</evidence>
<evidence type="ECO:0000256" key="3">
    <source>
        <dbReference type="ARBA" id="ARBA00022679"/>
    </source>
</evidence>
<dbReference type="Proteomes" id="UP000318741">
    <property type="component" value="Chromosome"/>
</dbReference>
<dbReference type="EC" id="2.1.1.72" evidence="1"/>
<evidence type="ECO:0000256" key="5">
    <source>
        <dbReference type="ARBA" id="ARBA00047942"/>
    </source>
</evidence>
<dbReference type="Gene3D" id="3.40.50.150">
    <property type="entry name" value="Vaccinia Virus protein VP39"/>
    <property type="match status" value="2"/>
</dbReference>
<dbReference type="GO" id="GO:0006304">
    <property type="term" value="P:DNA modification"/>
    <property type="evidence" value="ECO:0007669"/>
    <property type="project" value="InterPro"/>
</dbReference>
<feature type="region of interest" description="Disordered" evidence="6">
    <location>
        <begin position="1359"/>
        <end position="1402"/>
    </location>
</feature>
<dbReference type="GO" id="GO:0032259">
    <property type="term" value="P:methylation"/>
    <property type="evidence" value="ECO:0007669"/>
    <property type="project" value="UniProtKB-KW"/>
</dbReference>
<gene>
    <name evidence="8" type="ORF">CA12_06890</name>
</gene>
<dbReference type="PROSITE" id="PS00092">
    <property type="entry name" value="N6_MTASE"/>
    <property type="match status" value="1"/>
</dbReference>
<dbReference type="SUPFAM" id="SSF53335">
    <property type="entry name" value="S-adenosyl-L-methionine-dependent methyltransferases"/>
    <property type="match status" value="1"/>
</dbReference>
<dbReference type="OrthoDB" id="249114at2"/>
<dbReference type="GO" id="GO:0009007">
    <property type="term" value="F:site-specific DNA-methyltransferase (adenine-specific) activity"/>
    <property type="evidence" value="ECO:0007669"/>
    <property type="project" value="UniProtKB-EC"/>
</dbReference>
<evidence type="ECO:0000259" key="7">
    <source>
        <dbReference type="Pfam" id="PF07669"/>
    </source>
</evidence>
<dbReference type="Pfam" id="PF07669">
    <property type="entry name" value="Eco57I"/>
    <property type="match status" value="1"/>
</dbReference>
<accession>A0A517P5F6</accession>
<dbReference type="RefSeq" id="WP_145357492.1">
    <property type="nucleotide sequence ID" value="NZ_CP036265.1"/>
</dbReference>
<feature type="domain" description="Type II methyltransferase M.TaqI-like" evidence="7">
    <location>
        <begin position="554"/>
        <end position="801"/>
    </location>
</feature>
<evidence type="ECO:0000313" key="9">
    <source>
        <dbReference type="Proteomes" id="UP000318741"/>
    </source>
</evidence>
<dbReference type="InterPro" id="IPR002052">
    <property type="entry name" value="DNA_methylase_N6_adenine_CS"/>
</dbReference>
<keyword evidence="3 8" id="KW-0808">Transferase</keyword>
<keyword evidence="4" id="KW-0949">S-adenosyl-L-methionine</keyword>
<evidence type="ECO:0000256" key="4">
    <source>
        <dbReference type="ARBA" id="ARBA00022691"/>
    </source>
</evidence>
<dbReference type="KEGG" id="acaf:CA12_06890"/>
<dbReference type="PANTHER" id="PTHR33841:SF1">
    <property type="entry name" value="DNA METHYLTRANSFERASE A"/>
    <property type="match status" value="1"/>
</dbReference>
<reference evidence="8 9" key="1">
    <citation type="submission" date="2019-02" db="EMBL/GenBank/DDBJ databases">
        <title>Deep-cultivation of Planctomycetes and their phenomic and genomic characterization uncovers novel biology.</title>
        <authorList>
            <person name="Wiegand S."/>
            <person name="Jogler M."/>
            <person name="Boedeker C."/>
            <person name="Pinto D."/>
            <person name="Vollmers J."/>
            <person name="Rivas-Marin E."/>
            <person name="Kohn T."/>
            <person name="Peeters S.H."/>
            <person name="Heuer A."/>
            <person name="Rast P."/>
            <person name="Oberbeckmann S."/>
            <person name="Bunk B."/>
            <person name="Jeske O."/>
            <person name="Meyerdierks A."/>
            <person name="Storesund J.E."/>
            <person name="Kallscheuer N."/>
            <person name="Luecker S."/>
            <person name="Lage O.M."/>
            <person name="Pohl T."/>
            <person name="Merkel B.J."/>
            <person name="Hornburger P."/>
            <person name="Mueller R.-W."/>
            <person name="Bruemmer F."/>
            <person name="Labrenz M."/>
            <person name="Spormann A.M."/>
            <person name="Op den Camp H."/>
            <person name="Overmann J."/>
            <person name="Amann R."/>
            <person name="Jetten M.S.M."/>
            <person name="Mascher T."/>
            <person name="Medema M.H."/>
            <person name="Devos D.P."/>
            <person name="Kaster A.-K."/>
            <person name="Ovreas L."/>
            <person name="Rohde M."/>
            <person name="Galperin M.Y."/>
            <person name="Jogler C."/>
        </authorList>
    </citation>
    <scope>NUCLEOTIDE SEQUENCE [LARGE SCALE GENOMIC DNA]</scope>
    <source>
        <strain evidence="8 9">CA12</strain>
    </source>
</reference>
<feature type="region of interest" description="Disordered" evidence="6">
    <location>
        <begin position="614"/>
        <end position="641"/>
    </location>
</feature>
<dbReference type="GO" id="GO:0003676">
    <property type="term" value="F:nucleic acid binding"/>
    <property type="evidence" value="ECO:0007669"/>
    <property type="project" value="InterPro"/>
</dbReference>
<dbReference type="InterPro" id="IPR029063">
    <property type="entry name" value="SAM-dependent_MTases_sf"/>
</dbReference>
<dbReference type="EMBL" id="CP036265">
    <property type="protein sequence ID" value="QDT14613.1"/>
    <property type="molecule type" value="Genomic_DNA"/>
</dbReference>
<name>A0A517P5F6_9PLAN</name>
<evidence type="ECO:0000256" key="1">
    <source>
        <dbReference type="ARBA" id="ARBA00011900"/>
    </source>
</evidence>
<sequence>MARSNQQFTTIRTEGALLPPDILQRIVSQKVEGIRPADYHLPDGFKTTEAITQSWDLLKKHWKSFQEAKERFADTDTGTSVTNERWLLPLFRELDYGRLTTEAAPVIEERTYPIERFYNKTPVHLIGWNLPLDRRTKGARGAATSSPHSMVQEYLNRSEAHLWAFVSNGRQLRLLRDNVALSRQAYVEFDLEAMMEGEVYSDFALLWMLCHQSRVEAEKTEDCWLEKWSKLAREEGTRVLKDLRTGVADAIEALGRGFLAHPQNDELRRKLQESGSLSKDDLYRQLLRIVYRLLFLFVAEDRELLHPPDVDEKARELYREYYSTSRLRDLSLKLRGSKHGDLWHSLSLVFSSLGQNDGCPRLGLPGLGSFLWSTKSVAELAGPHEAEENSVPVQIANDDLLTAVRALAYVEQDKVLRSVDYRNLGSEELGSVYESLLELRPDMHVEARHFDLRTAAGNERKLTGSYYTPDSLVQCLLDSALDPVVEDRLKGKKGEDAEDAILKMTVCDPACGSGHFLIAAAHRLARHLARVRTGEAEPSPEDHQHALRDVIGRCVYGVDINPMAVELCKVSLWIEAIEPGKPLSFLDHHIRCGNSLLGTTPRLLADGIPDDAFKPVEGDEKTAASGLKKQNRKERKDREAKQNQLEFEPFIKLGNLPSEFASLSSAGDDSVAHVAEKERRYVELVSGADYRNARLLADTWCAVFVWQKDTSDLGKLCPTENDFRRIENNPHSILPHVKSEVQRLAGPPEYGGYQFFHWHLAFPDIFRQPERDAKPEAIDSSGGFDVVLGNPPWERVKVQEREFFEERALEIAAARTAALRAKLIDGLASSDAGLFAEFKSAKRRAEGASALIRDSKRFPLGGRGDINTYPVFAELNRTLIASVGRSGCVLPSGLATDDTYKLFFQDLIAAGSIVSLLSFWEIRRFFPDTDSRDPFCLLTLTGTGCPANDAAFAFDIRSIAELSDPRRTFSLSAADIALVNPNTQTCPVFANRQAAEVTKSIYRRLPVLLNEAGENESPWSVRFSTVFHSGNDSEHFRSLQELDRSGITLKGNNVITEARRFLPLYEQNMIHLHDHRFSTHQYASGGLCETRRRTTVSEHSDADFTAQPKSWVDEETVKATYETKSISADWLIAFRKSVRVGDVRTGIFCALPSTAISDSIHLIACENGRDFAPLLLSQLGSFSFDFVFRQCLGGVNASFYIMKQLPAAPPAAYGEMSVFLSSDAVREWVLGRILELNYTAWDLQSFAMDCGYVGPPFRWDEERRFLIRCELDAAYFHLYLGPLAEWGKDNPQLREMFPAPRDAVDYIMGTFSTVRTNDIARTEIKSEEGGVDTAGTFITKDTILAIYDEMQQAIDTGQPYQARLDPPPGPPTDPDGSFIPASKWSESDWPSHIHPPRQGATI</sequence>
<protein>
    <recommendedName>
        <fullName evidence="1">site-specific DNA-methyltransferase (adenine-specific)</fullName>
        <ecNumber evidence="1">2.1.1.72</ecNumber>
    </recommendedName>
</protein>
<dbReference type="PRINTS" id="PR00507">
    <property type="entry name" value="N12N6MTFRASE"/>
</dbReference>